<sequence>MGKFRLICALFLVAILGGLDASPTPIFWRRNSTPSHPPSTTIVGRPHHHYHPQPVIRPGLPQAVAQHPHIHGQGSHIHGQGLPGHIHGQGHIHSRPKPPLVGAHHGTRRHVHHIHQLHG</sequence>
<comment type="caution">
    <text evidence="2">The sequence shown here is derived from an EMBL/GenBank/DDBJ whole genome shotgun (WGS) entry which is preliminary data.</text>
</comment>
<evidence type="ECO:0000313" key="3">
    <source>
        <dbReference type="Proteomes" id="UP000198287"/>
    </source>
</evidence>
<organism evidence="2 3">
    <name type="scientific">Folsomia candida</name>
    <name type="common">Springtail</name>
    <dbReference type="NCBI Taxonomy" id="158441"/>
    <lineage>
        <taxon>Eukaryota</taxon>
        <taxon>Metazoa</taxon>
        <taxon>Ecdysozoa</taxon>
        <taxon>Arthropoda</taxon>
        <taxon>Hexapoda</taxon>
        <taxon>Collembola</taxon>
        <taxon>Entomobryomorpha</taxon>
        <taxon>Isotomoidea</taxon>
        <taxon>Isotomidae</taxon>
        <taxon>Proisotominae</taxon>
        <taxon>Folsomia</taxon>
    </lineage>
</organism>
<dbReference type="Proteomes" id="UP000198287">
    <property type="component" value="Unassembled WGS sequence"/>
</dbReference>
<feature type="signal peptide" evidence="1">
    <location>
        <begin position="1"/>
        <end position="21"/>
    </location>
</feature>
<dbReference type="AlphaFoldDB" id="A0A226ER89"/>
<proteinExistence type="predicted"/>
<feature type="chain" id="PRO_5012872545" evidence="1">
    <location>
        <begin position="22"/>
        <end position="119"/>
    </location>
</feature>
<evidence type="ECO:0000256" key="1">
    <source>
        <dbReference type="SAM" id="SignalP"/>
    </source>
</evidence>
<dbReference type="EMBL" id="LNIX01000002">
    <property type="protein sequence ID" value="OXA59321.1"/>
    <property type="molecule type" value="Genomic_DNA"/>
</dbReference>
<protein>
    <submittedName>
        <fullName evidence="2">Uncharacterized protein</fullName>
    </submittedName>
</protein>
<accession>A0A226ER89</accession>
<evidence type="ECO:0000313" key="2">
    <source>
        <dbReference type="EMBL" id="OXA59321.1"/>
    </source>
</evidence>
<name>A0A226ER89_FOLCA</name>
<keyword evidence="3" id="KW-1185">Reference proteome</keyword>
<reference evidence="2 3" key="1">
    <citation type="submission" date="2015-12" db="EMBL/GenBank/DDBJ databases">
        <title>The genome of Folsomia candida.</title>
        <authorList>
            <person name="Faddeeva A."/>
            <person name="Derks M.F."/>
            <person name="Anvar Y."/>
            <person name="Smit S."/>
            <person name="Van Straalen N."/>
            <person name="Roelofs D."/>
        </authorList>
    </citation>
    <scope>NUCLEOTIDE SEQUENCE [LARGE SCALE GENOMIC DNA]</scope>
    <source>
        <strain evidence="2 3">VU population</strain>
        <tissue evidence="2">Whole body</tissue>
    </source>
</reference>
<gene>
    <name evidence="2" type="ORF">Fcan01_04346</name>
</gene>
<keyword evidence="1" id="KW-0732">Signal</keyword>